<protein>
    <recommendedName>
        <fullName evidence="4">Cilia- and flagella-associated protein 157</fullName>
    </recommendedName>
</protein>
<evidence type="ECO:0008006" key="4">
    <source>
        <dbReference type="Google" id="ProtNLM"/>
    </source>
</evidence>
<feature type="region of interest" description="Disordered" evidence="1">
    <location>
        <begin position="1"/>
        <end position="34"/>
    </location>
</feature>
<name>A0ABN9SL45_9DINO</name>
<keyword evidence="3" id="KW-1185">Reference proteome</keyword>
<reference evidence="2" key="1">
    <citation type="submission" date="2023-10" db="EMBL/GenBank/DDBJ databases">
        <authorList>
            <person name="Chen Y."/>
            <person name="Shah S."/>
            <person name="Dougan E. K."/>
            <person name="Thang M."/>
            <person name="Chan C."/>
        </authorList>
    </citation>
    <scope>NUCLEOTIDE SEQUENCE [LARGE SCALE GENOMIC DNA]</scope>
</reference>
<evidence type="ECO:0000256" key="1">
    <source>
        <dbReference type="SAM" id="MobiDB-lite"/>
    </source>
</evidence>
<evidence type="ECO:0000313" key="2">
    <source>
        <dbReference type="EMBL" id="CAK0832514.1"/>
    </source>
</evidence>
<comment type="caution">
    <text evidence="2">The sequence shown here is derived from an EMBL/GenBank/DDBJ whole genome shotgun (WGS) entry which is preliminary data.</text>
</comment>
<gene>
    <name evidence="2" type="ORF">PCOR1329_LOCUS30506</name>
</gene>
<evidence type="ECO:0000313" key="3">
    <source>
        <dbReference type="Proteomes" id="UP001189429"/>
    </source>
</evidence>
<organism evidence="2 3">
    <name type="scientific">Prorocentrum cordatum</name>
    <dbReference type="NCBI Taxonomy" id="2364126"/>
    <lineage>
        <taxon>Eukaryota</taxon>
        <taxon>Sar</taxon>
        <taxon>Alveolata</taxon>
        <taxon>Dinophyceae</taxon>
        <taxon>Prorocentrales</taxon>
        <taxon>Prorocentraceae</taxon>
        <taxon>Prorocentrum</taxon>
    </lineage>
</organism>
<feature type="non-terminal residue" evidence="2">
    <location>
        <position position="1"/>
    </location>
</feature>
<dbReference type="Proteomes" id="UP001189429">
    <property type="component" value="Unassembled WGS sequence"/>
</dbReference>
<proteinExistence type="predicted"/>
<accession>A0ABN9SL45</accession>
<sequence length="103" mass="11728">RSSAGLLKGSRDERDTTIADLQRQLEGEKEKNRSLEDQYKYRVATFVKRETQTKNKIDALEKRLGDAPEADEHLQRMAVIENMHKSVVAGLECIQGNTSKILQ</sequence>
<feature type="compositionally biased region" description="Basic and acidic residues" evidence="1">
    <location>
        <begin position="9"/>
        <end position="34"/>
    </location>
</feature>
<dbReference type="EMBL" id="CAUYUJ010011746">
    <property type="protein sequence ID" value="CAK0832514.1"/>
    <property type="molecule type" value="Genomic_DNA"/>
</dbReference>
<feature type="non-terminal residue" evidence="2">
    <location>
        <position position="103"/>
    </location>
</feature>